<evidence type="ECO:0000259" key="1">
    <source>
        <dbReference type="Pfam" id="PF13472"/>
    </source>
</evidence>
<protein>
    <submittedName>
        <fullName evidence="2">Lysophospholipase L1</fullName>
    </submittedName>
</protein>
<evidence type="ECO:0000313" key="2">
    <source>
        <dbReference type="EMBL" id="KIL98194.1"/>
    </source>
</evidence>
<comment type="caution">
    <text evidence="2">The sequence shown here is derived from an EMBL/GenBank/DDBJ whole genome shotgun (WGS) entry which is preliminary data.</text>
</comment>
<proteinExistence type="predicted"/>
<dbReference type="GO" id="GO:0016788">
    <property type="term" value="F:hydrolase activity, acting on ester bonds"/>
    <property type="evidence" value="ECO:0007669"/>
    <property type="project" value="UniProtKB-ARBA"/>
</dbReference>
<dbReference type="STRING" id="272627.CCC_01255"/>
<dbReference type="Proteomes" id="UP000031971">
    <property type="component" value="Unassembled WGS sequence"/>
</dbReference>
<keyword evidence="3" id="KW-1185">Reference proteome</keyword>
<reference evidence="2 3" key="1">
    <citation type="submission" date="2015-01" db="EMBL/GenBank/DDBJ databases">
        <title>Genome Sequence of Magnetospirillum magnetotacticum Strain MS-1.</title>
        <authorList>
            <person name="Marinov G.K."/>
            <person name="Smalley M.D."/>
            <person name="DeSalvo G."/>
        </authorList>
    </citation>
    <scope>NUCLEOTIDE SEQUENCE [LARGE SCALE GENOMIC DNA]</scope>
    <source>
        <strain evidence="2 3">MS-1</strain>
    </source>
</reference>
<dbReference type="InterPro" id="IPR013830">
    <property type="entry name" value="SGNH_hydro"/>
</dbReference>
<dbReference type="OrthoDB" id="7333037at2"/>
<accession>A0A0C2YER1</accession>
<dbReference type="Gene3D" id="3.40.50.1110">
    <property type="entry name" value="SGNH hydrolase"/>
    <property type="match status" value="1"/>
</dbReference>
<dbReference type="AlphaFoldDB" id="A0A0C2YER1"/>
<dbReference type="SUPFAM" id="SSF52266">
    <property type="entry name" value="SGNH hydrolase"/>
    <property type="match status" value="1"/>
</dbReference>
<dbReference type="Pfam" id="PF13472">
    <property type="entry name" value="Lipase_GDSL_2"/>
    <property type="match status" value="1"/>
</dbReference>
<gene>
    <name evidence="2" type="ORF">CCC_01255</name>
</gene>
<organism evidence="2 3">
    <name type="scientific">Paramagnetospirillum magnetotacticum MS-1</name>
    <dbReference type="NCBI Taxonomy" id="272627"/>
    <lineage>
        <taxon>Bacteria</taxon>
        <taxon>Pseudomonadati</taxon>
        <taxon>Pseudomonadota</taxon>
        <taxon>Alphaproteobacteria</taxon>
        <taxon>Rhodospirillales</taxon>
        <taxon>Magnetospirillaceae</taxon>
        <taxon>Paramagnetospirillum</taxon>
    </lineage>
</organism>
<sequence length="344" mass="37361">MKRGLLVAAATLCAVELIFGQWLGPNYGSLGIPRHFDRLFDVRNLYANGGIAHVTTDENGLRGDFGAPDQIRLLVMGNGTVFEQYVDDAQTMPARLGARFAEAGCPRPTAASGLNGQSTRGMIRRFDEWFPLIPGLKPQAVLIYVGSNEDLTEAQDMADTGRPPTAWKRFTQVLANNSALARWGNTALRHLRPLKPTPIGEAGSAPQWGEIAAKPPLPPMNSAYYAPFGARLAQLVERVKAMGALPIIATQHAGWYFEKEGKLFGVVENGQPTAPRLEEARLQARATMEACRTTGALCIDVVDGMMPAQGDFYDHVHTAPAGDQHIADFLFPRIRGALGCQEPK</sequence>
<feature type="domain" description="SGNH hydrolase-type esterase" evidence="1">
    <location>
        <begin position="88"/>
        <end position="324"/>
    </location>
</feature>
<name>A0A0C2YER1_PARME</name>
<dbReference type="EMBL" id="JXSL01000030">
    <property type="protein sequence ID" value="KIL98194.1"/>
    <property type="molecule type" value="Genomic_DNA"/>
</dbReference>
<evidence type="ECO:0000313" key="3">
    <source>
        <dbReference type="Proteomes" id="UP000031971"/>
    </source>
</evidence>
<dbReference type="RefSeq" id="WP_009869551.1">
    <property type="nucleotide sequence ID" value="NZ_JXSL01000030.1"/>
</dbReference>
<dbReference type="InterPro" id="IPR036514">
    <property type="entry name" value="SGNH_hydro_sf"/>
</dbReference>